<dbReference type="InParanoid" id="A0A803YC17"/>
<feature type="region of interest" description="Disordered" evidence="1">
    <location>
        <begin position="1"/>
        <end position="21"/>
    </location>
</feature>
<proteinExistence type="predicted"/>
<evidence type="ECO:0000256" key="1">
    <source>
        <dbReference type="SAM" id="MobiDB-lite"/>
    </source>
</evidence>
<protein>
    <submittedName>
        <fullName evidence="2">Uncharacterized protein</fullName>
    </submittedName>
</protein>
<sequence>GIAHCSPELLGSSDPAGSASRVAGITGVRHRARQRLHGNAATRCRLCVRTGRSFRFSPQGFAVELCAVAVQHRS</sequence>
<accession>A0A803YC17</accession>
<dbReference type="Proteomes" id="UP000001645">
    <property type="component" value="Unplaced"/>
</dbReference>
<organism evidence="2 3">
    <name type="scientific">Meleagris gallopavo</name>
    <name type="common">Wild turkey</name>
    <dbReference type="NCBI Taxonomy" id="9103"/>
    <lineage>
        <taxon>Eukaryota</taxon>
        <taxon>Metazoa</taxon>
        <taxon>Chordata</taxon>
        <taxon>Craniata</taxon>
        <taxon>Vertebrata</taxon>
        <taxon>Euteleostomi</taxon>
        <taxon>Archelosauria</taxon>
        <taxon>Archosauria</taxon>
        <taxon>Dinosauria</taxon>
        <taxon>Saurischia</taxon>
        <taxon>Theropoda</taxon>
        <taxon>Coelurosauria</taxon>
        <taxon>Aves</taxon>
        <taxon>Neognathae</taxon>
        <taxon>Galloanserae</taxon>
        <taxon>Galliformes</taxon>
        <taxon>Phasianidae</taxon>
        <taxon>Meleagridinae</taxon>
        <taxon>Meleagris</taxon>
    </lineage>
</organism>
<name>A0A803YC17_MELGA</name>
<keyword evidence="3" id="KW-1185">Reference proteome</keyword>
<dbReference type="PRINTS" id="PR02045">
    <property type="entry name" value="F138DOMAIN"/>
</dbReference>
<reference evidence="2" key="3">
    <citation type="submission" date="2025-09" db="UniProtKB">
        <authorList>
            <consortium name="Ensembl"/>
        </authorList>
    </citation>
    <scope>IDENTIFICATION</scope>
</reference>
<dbReference type="GeneTree" id="ENSGT00960000189476"/>
<reference evidence="2" key="2">
    <citation type="submission" date="2025-08" db="UniProtKB">
        <authorList>
            <consortium name="Ensembl"/>
        </authorList>
    </citation>
    <scope>IDENTIFICATION</scope>
</reference>
<dbReference type="AlphaFoldDB" id="A0A803YC17"/>
<evidence type="ECO:0000313" key="2">
    <source>
        <dbReference type="Ensembl" id="ENSMGAP00000029314.1"/>
    </source>
</evidence>
<reference evidence="2" key="1">
    <citation type="journal article" date="2010" name="PLoS Biol.">
        <title>Multi-platform next-generation sequencing of the domestic turkey (Meleagris gallopavo): genome assembly and analysis.</title>
        <authorList>
            <person name="Dalloul R.A."/>
            <person name="Long J.A."/>
            <person name="Zimin A.V."/>
            <person name="Aslam L."/>
            <person name="Beal K."/>
            <person name="Blomberg L.A."/>
            <person name="Bouffard P."/>
            <person name="Burt D.W."/>
            <person name="Crasta O."/>
            <person name="Crooijmans R.P."/>
            <person name="Cooper K."/>
            <person name="Coulombe R.A."/>
            <person name="De S."/>
            <person name="Delany M.E."/>
            <person name="Dodgson J.B."/>
            <person name="Dong J.J."/>
            <person name="Evans C."/>
            <person name="Frederickson K.M."/>
            <person name="Flicek P."/>
            <person name="Florea L."/>
            <person name="Folkerts O."/>
            <person name="Groenen M.A."/>
            <person name="Harkins T.T."/>
            <person name="Herrero J."/>
            <person name="Hoffmann S."/>
            <person name="Megens H.J."/>
            <person name="Jiang A."/>
            <person name="de Jong P."/>
            <person name="Kaiser P."/>
            <person name="Kim H."/>
            <person name="Kim K.W."/>
            <person name="Kim S."/>
            <person name="Langenberger D."/>
            <person name="Lee M.K."/>
            <person name="Lee T."/>
            <person name="Mane S."/>
            <person name="Marcais G."/>
            <person name="Marz M."/>
            <person name="McElroy A.P."/>
            <person name="Modise T."/>
            <person name="Nefedov M."/>
            <person name="Notredame C."/>
            <person name="Paton I.R."/>
            <person name="Payne W.S."/>
            <person name="Pertea G."/>
            <person name="Prickett D."/>
            <person name="Puiu D."/>
            <person name="Qioa D."/>
            <person name="Raineri E."/>
            <person name="Ruffier M."/>
            <person name="Salzberg S.L."/>
            <person name="Schatz M.C."/>
            <person name="Scheuring C."/>
            <person name="Schmidt C.J."/>
            <person name="Schroeder S."/>
            <person name="Searle S.M."/>
            <person name="Smith E.J."/>
            <person name="Smith J."/>
            <person name="Sonstegard T.S."/>
            <person name="Stadler P.F."/>
            <person name="Tafer H."/>
            <person name="Tu Z.J."/>
            <person name="Van Tassell C.P."/>
            <person name="Vilella A.J."/>
            <person name="Williams K.P."/>
            <person name="Yorke J.A."/>
            <person name="Zhang L."/>
            <person name="Zhang H.B."/>
            <person name="Zhang X."/>
            <person name="Zhang Y."/>
            <person name="Reed K.M."/>
        </authorList>
    </citation>
    <scope>NUCLEOTIDE SEQUENCE [LARGE SCALE GENOMIC DNA]</scope>
</reference>
<dbReference type="Ensembl" id="ENSMGAT00000035013.1">
    <property type="protein sequence ID" value="ENSMGAP00000029314.1"/>
    <property type="gene ID" value="ENSMGAG00000017896.1"/>
</dbReference>
<evidence type="ECO:0000313" key="3">
    <source>
        <dbReference type="Proteomes" id="UP000001645"/>
    </source>
</evidence>